<dbReference type="OrthoDB" id="9810477at2"/>
<dbReference type="STRING" id="525257.HMPREF0204_12904"/>
<dbReference type="GeneID" id="93021309"/>
<dbReference type="InterPro" id="IPR050570">
    <property type="entry name" value="Cell_wall_metabolism_enzyme"/>
</dbReference>
<evidence type="ECO:0000313" key="2">
    <source>
        <dbReference type="EMBL" id="VEE06265.1"/>
    </source>
</evidence>
<dbReference type="CDD" id="cd12797">
    <property type="entry name" value="M23_peptidase"/>
    <property type="match status" value="1"/>
</dbReference>
<evidence type="ECO:0000259" key="1">
    <source>
        <dbReference type="Pfam" id="PF01551"/>
    </source>
</evidence>
<reference evidence="2 3" key="1">
    <citation type="submission" date="2018-12" db="EMBL/GenBank/DDBJ databases">
        <authorList>
            <consortium name="Pathogen Informatics"/>
        </authorList>
    </citation>
    <scope>NUCLEOTIDE SEQUENCE [LARGE SCALE GENOMIC DNA]</scope>
    <source>
        <strain evidence="2 3">NCTC11432</strain>
    </source>
</reference>
<dbReference type="PANTHER" id="PTHR21666">
    <property type="entry name" value="PEPTIDASE-RELATED"/>
    <property type="match status" value="1"/>
</dbReference>
<dbReference type="Pfam" id="PF01551">
    <property type="entry name" value="Peptidase_M23"/>
    <property type="match status" value="1"/>
</dbReference>
<keyword evidence="2" id="KW-0378">Hydrolase</keyword>
<sequence length="279" mass="31611">MKSIARNFLTGLIFSFHLSMFGQFNTLTPVLPKKTDNSITDRYIRDINESKQKNGKKFWKNIFHSNSRSELKKELDSLKAIIKESSEVNRNKWNMQKIKDSLILQLHSQTVNVEQKRSLSITKKAFENGSKELAFSKIAMPLSREISIASPYGTRMHPVFGTARIHNGIDLKAHYENVYAVMDGMVTETGWDSKGGGNFIKVKHYGRFETAYLHLSEIYYRAGELVKAGYIIAKSGNSGNSTGAHLHFSVRENGKYINPGHFLNDLIKADQLLAASYQN</sequence>
<gene>
    <name evidence="2" type="ORF">NCTC11432_01559</name>
</gene>
<dbReference type="EMBL" id="LR134289">
    <property type="protein sequence ID" value="VEE06265.1"/>
    <property type="molecule type" value="Genomic_DNA"/>
</dbReference>
<dbReference type="GO" id="GO:0004222">
    <property type="term" value="F:metalloendopeptidase activity"/>
    <property type="evidence" value="ECO:0007669"/>
    <property type="project" value="TreeGrafter"/>
</dbReference>
<dbReference type="InterPro" id="IPR011055">
    <property type="entry name" value="Dup_hybrid_motif"/>
</dbReference>
<feature type="domain" description="M23ase beta-sheet core" evidence="1">
    <location>
        <begin position="165"/>
        <end position="259"/>
    </location>
</feature>
<dbReference type="AlphaFoldDB" id="A0A3S4MAZ1"/>
<name>A0A3S4MAZ1_CHRGE</name>
<dbReference type="RefSeq" id="WP_002978090.1">
    <property type="nucleotide sequence ID" value="NZ_CP068486.1"/>
</dbReference>
<dbReference type="SUPFAM" id="SSF51261">
    <property type="entry name" value="Duplicated hybrid motif"/>
    <property type="match status" value="1"/>
</dbReference>
<dbReference type="KEGG" id="cgle:NCTC11432_01559"/>
<evidence type="ECO:0000313" key="3">
    <source>
        <dbReference type="Proteomes" id="UP000279227"/>
    </source>
</evidence>
<dbReference type="EC" id="3.4.24.75" evidence="2"/>
<dbReference type="Gene3D" id="2.70.70.10">
    <property type="entry name" value="Glucose Permease (Domain IIA)"/>
    <property type="match status" value="1"/>
</dbReference>
<proteinExistence type="predicted"/>
<protein>
    <submittedName>
        <fullName evidence="2">Glycyl-glycine endopeptidase ALE-1</fullName>
        <ecNumber evidence="2">3.4.24.75</ecNumber>
    </submittedName>
</protein>
<organism evidence="2 3">
    <name type="scientific">Chryseobacterium gleum</name>
    <name type="common">Flavobacterium gleum</name>
    <dbReference type="NCBI Taxonomy" id="250"/>
    <lineage>
        <taxon>Bacteria</taxon>
        <taxon>Pseudomonadati</taxon>
        <taxon>Bacteroidota</taxon>
        <taxon>Flavobacteriia</taxon>
        <taxon>Flavobacteriales</taxon>
        <taxon>Weeksellaceae</taxon>
        <taxon>Chryseobacterium group</taxon>
        <taxon>Chryseobacterium</taxon>
    </lineage>
</organism>
<dbReference type="InterPro" id="IPR016047">
    <property type="entry name" value="M23ase_b-sheet_dom"/>
</dbReference>
<dbReference type="Proteomes" id="UP000279227">
    <property type="component" value="Chromosome"/>
</dbReference>
<accession>A0A3S4MAZ1</accession>
<dbReference type="PANTHER" id="PTHR21666:SF270">
    <property type="entry name" value="MUREIN HYDROLASE ACTIVATOR ENVC"/>
    <property type="match status" value="1"/>
</dbReference>